<evidence type="ECO:0000313" key="4">
    <source>
        <dbReference type="Proteomes" id="UP000308092"/>
    </source>
</evidence>
<reference evidence="3 4" key="1">
    <citation type="submission" date="2019-03" db="EMBL/GenBank/DDBJ databases">
        <title>The genome sequence of a newly discovered highly antifungal drug resistant Aspergillus species, Aspergillus tanneri NIH 1004.</title>
        <authorList>
            <person name="Mounaud S."/>
            <person name="Singh I."/>
            <person name="Joardar V."/>
            <person name="Pakala S."/>
            <person name="Pakala S."/>
            <person name="Venepally P."/>
            <person name="Hoover J."/>
            <person name="Nierman W."/>
            <person name="Chung J."/>
            <person name="Losada L."/>
        </authorList>
    </citation>
    <scope>NUCLEOTIDE SEQUENCE [LARGE SCALE GENOMIC DNA]</scope>
    <source>
        <strain evidence="3 4">NIH1004</strain>
    </source>
</reference>
<dbReference type="AlphaFoldDB" id="A0A4S3JD47"/>
<dbReference type="EMBL" id="SOSA01000283">
    <property type="protein sequence ID" value="THC93149.1"/>
    <property type="molecule type" value="Genomic_DNA"/>
</dbReference>
<evidence type="ECO:0000313" key="3">
    <source>
        <dbReference type="EMBL" id="THC93149.1"/>
    </source>
</evidence>
<dbReference type="InterPro" id="IPR004360">
    <property type="entry name" value="Glyas_Fos-R_dOase_dom"/>
</dbReference>
<proteinExistence type="predicted"/>
<dbReference type="SUPFAM" id="SSF54593">
    <property type="entry name" value="Glyoxalase/Bleomycin resistance protein/Dihydroxybiphenyl dioxygenase"/>
    <property type="match status" value="1"/>
</dbReference>
<comment type="caution">
    <text evidence="3">The sequence shown here is derived from an EMBL/GenBank/DDBJ whole genome shotgun (WGS) entry which is preliminary data.</text>
</comment>
<name>A0A4S3JD47_9EURO</name>
<evidence type="ECO:0000259" key="1">
    <source>
        <dbReference type="PROSITE" id="PS51819"/>
    </source>
</evidence>
<sequence length="142" mass="16376">MSSSVQSAWKIIPMFHSLNISHTVDFYTQRLGFEIGEVKPDPSDEKSETSEPYFCSLFIGKKADANLYFSLNREEFKPTQALIALGTVELDEYYKYLKCRGDVEITDELEDTDWGWRWFTIKDDDGNSLTFFKFLEGGNPGE</sequence>
<gene>
    <name evidence="2" type="ORF">ATNIH1004_010584</name>
    <name evidence="3" type="ORF">EYZ11_007358</name>
</gene>
<dbReference type="OrthoDB" id="1077582at2759"/>
<dbReference type="Pfam" id="PF00903">
    <property type="entry name" value="Glyoxalase"/>
    <property type="match status" value="1"/>
</dbReference>
<dbReference type="RefSeq" id="XP_033423170.1">
    <property type="nucleotide sequence ID" value="XM_033575152.1"/>
</dbReference>
<dbReference type="InterPro" id="IPR037523">
    <property type="entry name" value="VOC_core"/>
</dbReference>
<organism evidence="3 4">
    <name type="scientific">Aspergillus tanneri</name>
    <dbReference type="NCBI Taxonomy" id="1220188"/>
    <lineage>
        <taxon>Eukaryota</taxon>
        <taxon>Fungi</taxon>
        <taxon>Dikarya</taxon>
        <taxon>Ascomycota</taxon>
        <taxon>Pezizomycotina</taxon>
        <taxon>Eurotiomycetes</taxon>
        <taxon>Eurotiomycetidae</taxon>
        <taxon>Eurotiales</taxon>
        <taxon>Aspergillaceae</taxon>
        <taxon>Aspergillus</taxon>
        <taxon>Aspergillus subgen. Circumdati</taxon>
    </lineage>
</organism>
<dbReference type="GeneID" id="54333285"/>
<dbReference type="STRING" id="1220188.A0A4S3JD47"/>
<protein>
    <recommendedName>
        <fullName evidence="1">VOC domain-containing protein</fullName>
    </recommendedName>
</protein>
<dbReference type="PROSITE" id="PS51819">
    <property type="entry name" value="VOC"/>
    <property type="match status" value="1"/>
</dbReference>
<dbReference type="Gene3D" id="3.10.180.10">
    <property type="entry name" value="2,3-Dihydroxybiphenyl 1,2-Dioxygenase, domain 1"/>
    <property type="match status" value="1"/>
</dbReference>
<dbReference type="Proteomes" id="UP000324241">
    <property type="component" value="Unassembled WGS sequence"/>
</dbReference>
<dbReference type="Proteomes" id="UP000308092">
    <property type="component" value="Unassembled WGS sequence"/>
</dbReference>
<feature type="domain" description="VOC" evidence="1">
    <location>
        <begin position="8"/>
        <end position="134"/>
    </location>
</feature>
<dbReference type="EMBL" id="QUQM01000005">
    <property type="protein sequence ID" value="KAA8643809.1"/>
    <property type="molecule type" value="Genomic_DNA"/>
</dbReference>
<dbReference type="VEuPathDB" id="FungiDB:EYZ11_007358"/>
<reference evidence="2 5" key="2">
    <citation type="submission" date="2019-08" db="EMBL/GenBank/DDBJ databases">
        <title>The genome sequence of a newly discovered highly antifungal drug resistant Aspergillus species, Aspergillus tanneri NIH 1004.</title>
        <authorList>
            <person name="Mounaud S."/>
            <person name="Singh I."/>
            <person name="Joardar V."/>
            <person name="Pakala S."/>
            <person name="Pakala S."/>
            <person name="Venepally P."/>
            <person name="Chung J.K."/>
            <person name="Losada L."/>
            <person name="Nierman W.C."/>
        </authorList>
    </citation>
    <scope>NUCLEOTIDE SEQUENCE [LARGE SCALE GENOMIC DNA]</scope>
    <source>
        <strain evidence="2 5">NIH1004</strain>
    </source>
</reference>
<dbReference type="InterPro" id="IPR029068">
    <property type="entry name" value="Glyas_Bleomycin-R_OHBP_Dase"/>
</dbReference>
<keyword evidence="4" id="KW-1185">Reference proteome</keyword>
<accession>A0A4S3JD47</accession>
<evidence type="ECO:0000313" key="5">
    <source>
        <dbReference type="Proteomes" id="UP000324241"/>
    </source>
</evidence>
<evidence type="ECO:0000313" key="2">
    <source>
        <dbReference type="EMBL" id="KAA8643809.1"/>
    </source>
</evidence>